<sequence length="108" mass="11801">MEPLPLLPPMVTFAEGGPCEKGETAAKTGCTPAGGDGGGKAARKEPYESKGDWEVPKSYKEQGNEQERVKAAKQKIYDNSFREGWKRAMLNPSASREVGEKEWGKISK</sequence>
<feature type="compositionally biased region" description="Basic and acidic residues" evidence="1">
    <location>
        <begin position="42"/>
        <end position="67"/>
    </location>
</feature>
<protein>
    <submittedName>
        <fullName evidence="2">Uncharacterized protein</fullName>
    </submittedName>
</protein>
<evidence type="ECO:0000313" key="2">
    <source>
        <dbReference type="EMBL" id="SVC83629.1"/>
    </source>
</evidence>
<organism evidence="2">
    <name type="scientific">marine metagenome</name>
    <dbReference type="NCBI Taxonomy" id="408172"/>
    <lineage>
        <taxon>unclassified sequences</taxon>
        <taxon>metagenomes</taxon>
        <taxon>ecological metagenomes</taxon>
    </lineage>
</organism>
<dbReference type="EMBL" id="UINC01113788">
    <property type="protein sequence ID" value="SVC83629.1"/>
    <property type="molecule type" value="Genomic_DNA"/>
</dbReference>
<proteinExistence type="predicted"/>
<reference evidence="2" key="1">
    <citation type="submission" date="2018-05" db="EMBL/GenBank/DDBJ databases">
        <authorList>
            <person name="Lanie J.A."/>
            <person name="Ng W.-L."/>
            <person name="Kazmierczak K.M."/>
            <person name="Andrzejewski T.M."/>
            <person name="Davidsen T.M."/>
            <person name="Wayne K.J."/>
            <person name="Tettelin H."/>
            <person name="Glass J.I."/>
            <person name="Rusch D."/>
            <person name="Podicherti R."/>
            <person name="Tsui H.-C.T."/>
            <person name="Winkler M.E."/>
        </authorList>
    </citation>
    <scope>NUCLEOTIDE SEQUENCE</scope>
</reference>
<dbReference type="AlphaFoldDB" id="A0A382QDJ2"/>
<evidence type="ECO:0000256" key="1">
    <source>
        <dbReference type="SAM" id="MobiDB-lite"/>
    </source>
</evidence>
<feature type="region of interest" description="Disordered" evidence="1">
    <location>
        <begin position="17"/>
        <end position="67"/>
    </location>
</feature>
<accession>A0A382QDJ2</accession>
<feature type="non-terminal residue" evidence="2">
    <location>
        <position position="108"/>
    </location>
</feature>
<gene>
    <name evidence="2" type="ORF">METZ01_LOCUS336483</name>
</gene>
<name>A0A382QDJ2_9ZZZZ</name>